<protein>
    <submittedName>
        <fullName evidence="2">Uncharacterized protein</fullName>
    </submittedName>
</protein>
<gene>
    <name evidence="2" type="ORF">V9T40_004774</name>
</gene>
<proteinExistence type="predicted"/>
<dbReference type="AlphaFoldDB" id="A0AAN9TEG8"/>
<accession>A0AAN9TEG8</accession>
<name>A0AAN9TEG8_9HEMI</name>
<keyword evidence="3" id="KW-1185">Reference proteome</keyword>
<feature type="compositionally biased region" description="Pro residues" evidence="1">
    <location>
        <begin position="141"/>
        <end position="155"/>
    </location>
</feature>
<feature type="region of interest" description="Disordered" evidence="1">
    <location>
        <begin position="19"/>
        <end position="41"/>
    </location>
</feature>
<comment type="caution">
    <text evidence="2">The sequence shown here is derived from an EMBL/GenBank/DDBJ whole genome shotgun (WGS) entry which is preliminary data.</text>
</comment>
<evidence type="ECO:0000313" key="3">
    <source>
        <dbReference type="Proteomes" id="UP001367676"/>
    </source>
</evidence>
<evidence type="ECO:0000313" key="2">
    <source>
        <dbReference type="EMBL" id="KAK7583811.1"/>
    </source>
</evidence>
<feature type="compositionally biased region" description="Low complexity" evidence="1">
    <location>
        <begin position="248"/>
        <end position="259"/>
    </location>
</feature>
<feature type="region of interest" description="Disordered" evidence="1">
    <location>
        <begin position="119"/>
        <end position="156"/>
    </location>
</feature>
<reference evidence="2 3" key="1">
    <citation type="submission" date="2024-03" db="EMBL/GenBank/DDBJ databases">
        <title>Adaptation during the transition from Ophiocordyceps entomopathogen to insect associate is accompanied by gene loss and intensified selection.</title>
        <authorList>
            <person name="Ward C.M."/>
            <person name="Onetto C.A."/>
            <person name="Borneman A.R."/>
        </authorList>
    </citation>
    <scope>NUCLEOTIDE SEQUENCE [LARGE SCALE GENOMIC DNA]</scope>
    <source>
        <strain evidence="2">AWRI1</strain>
        <tissue evidence="2">Single Adult Female</tissue>
    </source>
</reference>
<organism evidence="2 3">
    <name type="scientific">Parthenolecanium corni</name>
    <dbReference type="NCBI Taxonomy" id="536013"/>
    <lineage>
        <taxon>Eukaryota</taxon>
        <taxon>Metazoa</taxon>
        <taxon>Ecdysozoa</taxon>
        <taxon>Arthropoda</taxon>
        <taxon>Hexapoda</taxon>
        <taxon>Insecta</taxon>
        <taxon>Pterygota</taxon>
        <taxon>Neoptera</taxon>
        <taxon>Paraneoptera</taxon>
        <taxon>Hemiptera</taxon>
        <taxon>Sternorrhyncha</taxon>
        <taxon>Coccoidea</taxon>
        <taxon>Coccidae</taxon>
        <taxon>Parthenolecanium</taxon>
    </lineage>
</organism>
<feature type="region of interest" description="Disordered" evidence="1">
    <location>
        <begin position="240"/>
        <end position="267"/>
    </location>
</feature>
<dbReference type="EMBL" id="JBBCAQ010000032">
    <property type="protein sequence ID" value="KAK7583811.1"/>
    <property type="molecule type" value="Genomic_DNA"/>
</dbReference>
<sequence>MVNSNNTYAGMHVHKYNADESSAIVSRSRKRRTSNSQEDFKEDHMNECTAALVLMSLSCSPNSSLNGSNWIEQQPLSPSASFSDCASWRSGTPSPPLSESGNSGIWGSVGTDEGIVLDEDYYDEHPRKRKRDVTSRTLARPPLPLSPPLPPPPWPSAIRKGTGAYIQTVAAIALSLLSCQLQPSRNANSSGPAYVPAGRPAGFTAAAAKRNFLPKATIHRHTGTRPAHEPLRRSVVGLRLERPPPSAPSIASLSSSPSSEGRRRDAAASRIACVAYRDADAFDRANGLDDSS</sequence>
<feature type="region of interest" description="Disordered" evidence="1">
    <location>
        <begin position="82"/>
        <end position="105"/>
    </location>
</feature>
<dbReference type="Proteomes" id="UP001367676">
    <property type="component" value="Unassembled WGS sequence"/>
</dbReference>
<evidence type="ECO:0000256" key="1">
    <source>
        <dbReference type="SAM" id="MobiDB-lite"/>
    </source>
</evidence>